<dbReference type="Proteomes" id="UP001620645">
    <property type="component" value="Unassembled WGS sequence"/>
</dbReference>
<gene>
    <name evidence="2" type="ORF">niasHS_015357</name>
</gene>
<name>A0ABD2I2U4_HETSC</name>
<keyword evidence="1" id="KW-1133">Transmembrane helix</keyword>
<sequence>MVEATLENARKYGMFVQEMRCPCRDNQLTATQLSKVKIKYTYKCRRKCCLFLLVISIVVSFHLRWLWRNHISYYNETDSSWGRYMAIVTKTVLRKPSATTTTFERVERKYKVSEEQFHDQLGMDQRFDESP</sequence>
<evidence type="ECO:0000313" key="3">
    <source>
        <dbReference type="Proteomes" id="UP001620645"/>
    </source>
</evidence>
<reference evidence="2 3" key="1">
    <citation type="submission" date="2024-10" db="EMBL/GenBank/DDBJ databases">
        <authorList>
            <person name="Kim D."/>
        </authorList>
    </citation>
    <scope>NUCLEOTIDE SEQUENCE [LARGE SCALE GENOMIC DNA]</scope>
    <source>
        <strain evidence="2">Taebaek</strain>
    </source>
</reference>
<comment type="caution">
    <text evidence="2">The sequence shown here is derived from an EMBL/GenBank/DDBJ whole genome shotgun (WGS) entry which is preliminary data.</text>
</comment>
<dbReference type="EMBL" id="JBICCN010000357">
    <property type="protein sequence ID" value="KAL3074527.1"/>
    <property type="molecule type" value="Genomic_DNA"/>
</dbReference>
<dbReference type="AlphaFoldDB" id="A0ABD2I2U4"/>
<evidence type="ECO:0000256" key="1">
    <source>
        <dbReference type="SAM" id="Phobius"/>
    </source>
</evidence>
<protein>
    <submittedName>
        <fullName evidence="2">Uncharacterized protein</fullName>
    </submittedName>
</protein>
<keyword evidence="3" id="KW-1185">Reference proteome</keyword>
<organism evidence="2 3">
    <name type="scientific">Heterodera schachtii</name>
    <name type="common">Sugarbeet cyst nematode worm</name>
    <name type="synonym">Tylenchus schachtii</name>
    <dbReference type="NCBI Taxonomy" id="97005"/>
    <lineage>
        <taxon>Eukaryota</taxon>
        <taxon>Metazoa</taxon>
        <taxon>Ecdysozoa</taxon>
        <taxon>Nematoda</taxon>
        <taxon>Chromadorea</taxon>
        <taxon>Rhabditida</taxon>
        <taxon>Tylenchina</taxon>
        <taxon>Tylenchomorpha</taxon>
        <taxon>Tylenchoidea</taxon>
        <taxon>Heteroderidae</taxon>
        <taxon>Heteroderinae</taxon>
        <taxon>Heterodera</taxon>
    </lineage>
</organism>
<evidence type="ECO:0000313" key="2">
    <source>
        <dbReference type="EMBL" id="KAL3074527.1"/>
    </source>
</evidence>
<keyword evidence="1" id="KW-0812">Transmembrane</keyword>
<feature type="transmembrane region" description="Helical" evidence="1">
    <location>
        <begin position="48"/>
        <end position="67"/>
    </location>
</feature>
<keyword evidence="1" id="KW-0472">Membrane</keyword>
<accession>A0ABD2I2U4</accession>
<proteinExistence type="predicted"/>